<dbReference type="PANTHER" id="PTHR21561">
    <property type="entry name" value="INO80 COMPLEX SUBUNIT B"/>
    <property type="match status" value="1"/>
</dbReference>
<feature type="region of interest" description="Disordered" evidence="1">
    <location>
        <begin position="336"/>
        <end position="528"/>
    </location>
</feature>
<proteinExistence type="predicted"/>
<evidence type="ECO:0000313" key="3">
    <source>
        <dbReference type="EMBL" id="JAT45230.1"/>
    </source>
</evidence>
<feature type="compositionally biased region" description="Acidic residues" evidence="1">
    <location>
        <begin position="391"/>
        <end position="401"/>
    </location>
</feature>
<protein>
    <submittedName>
        <fullName evidence="3">INO80 complex subunit B</fullName>
    </submittedName>
</protein>
<dbReference type="SMART" id="SM01406">
    <property type="entry name" value="PAPA-1"/>
    <property type="match status" value="1"/>
</dbReference>
<feature type="compositionally biased region" description="Basic and acidic residues" evidence="1">
    <location>
        <begin position="468"/>
        <end position="502"/>
    </location>
</feature>
<feature type="region of interest" description="Disordered" evidence="1">
    <location>
        <begin position="1"/>
        <end position="315"/>
    </location>
</feature>
<organism evidence="3">
    <name type="scientific">Anthurium amnicola</name>
    <dbReference type="NCBI Taxonomy" id="1678845"/>
    <lineage>
        <taxon>Eukaryota</taxon>
        <taxon>Viridiplantae</taxon>
        <taxon>Streptophyta</taxon>
        <taxon>Embryophyta</taxon>
        <taxon>Tracheophyta</taxon>
        <taxon>Spermatophyta</taxon>
        <taxon>Magnoliopsida</taxon>
        <taxon>Liliopsida</taxon>
        <taxon>Araceae</taxon>
        <taxon>Pothoideae</taxon>
        <taxon>Potheae</taxon>
        <taxon>Anthurium</taxon>
    </lineage>
</organism>
<dbReference type="Pfam" id="PF04438">
    <property type="entry name" value="zf-HIT"/>
    <property type="match status" value="1"/>
</dbReference>
<feature type="compositionally biased region" description="Basic and acidic residues" evidence="1">
    <location>
        <begin position="235"/>
        <end position="249"/>
    </location>
</feature>
<dbReference type="InterPro" id="IPR029523">
    <property type="entry name" value="INO80B/Ies2"/>
</dbReference>
<feature type="compositionally biased region" description="Polar residues" evidence="1">
    <location>
        <begin position="50"/>
        <end position="64"/>
    </location>
</feature>
<dbReference type="GO" id="GO:0006338">
    <property type="term" value="P:chromatin remodeling"/>
    <property type="evidence" value="ECO:0007669"/>
    <property type="project" value="InterPro"/>
</dbReference>
<dbReference type="EMBL" id="GDJX01022706">
    <property type="protein sequence ID" value="JAT45230.1"/>
    <property type="molecule type" value="Transcribed_RNA"/>
</dbReference>
<feature type="compositionally biased region" description="Polar residues" evidence="1">
    <location>
        <begin position="73"/>
        <end position="86"/>
    </location>
</feature>
<dbReference type="PANTHER" id="PTHR21561:SF25">
    <property type="entry name" value="OS03G0811500 PROTEIN"/>
    <property type="match status" value="1"/>
</dbReference>
<dbReference type="AlphaFoldDB" id="A0A1D1XSA4"/>
<feature type="compositionally biased region" description="Basic and acidic residues" evidence="1">
    <location>
        <begin position="414"/>
        <end position="427"/>
    </location>
</feature>
<feature type="compositionally biased region" description="Low complexity" evidence="1">
    <location>
        <begin position="193"/>
        <end position="211"/>
    </location>
</feature>
<dbReference type="GO" id="GO:0031011">
    <property type="term" value="C:Ino80 complex"/>
    <property type="evidence" value="ECO:0007669"/>
    <property type="project" value="InterPro"/>
</dbReference>
<feature type="compositionally biased region" description="Polar residues" evidence="1">
    <location>
        <begin position="261"/>
        <end position="274"/>
    </location>
</feature>
<feature type="domain" description="INO80 complex subunit B-like conserved region" evidence="2">
    <location>
        <begin position="473"/>
        <end position="558"/>
    </location>
</feature>
<name>A0A1D1XSA4_9ARAE</name>
<feature type="compositionally biased region" description="Basic and acidic residues" evidence="1">
    <location>
        <begin position="509"/>
        <end position="528"/>
    </location>
</feature>
<dbReference type="CDD" id="cd23021">
    <property type="entry name" value="zf-HIT_IN80B"/>
    <property type="match status" value="1"/>
</dbReference>
<dbReference type="InterPro" id="IPR007529">
    <property type="entry name" value="Znf_HIT"/>
</dbReference>
<sequence>MEELGVSGFSGITGVAKKRRSTTSRRPRPDSLLVLEGRDPSPPSSTPSSENASKQSTDGSSSHDASVRRKEVNLNSLVPTIPSVNRSDGAIFSRRIKKDDKSSGEFDGYYGSGVQRPGIFRSNAPNHGLSDFKRSSEGVLSPANWKGNPKRKDRLSPDNHIGSGSRADAPLMGQSEPGTNGSAENKLRKVKLKVGGVTRTIHAKSNGESSIEGGGSAKPPRPDASRHRRRLSLKAKSDDDSFQQDKRDALQGAPWKDFSDVSFSSASKESSTQGKRTDDIVSRKQVDKAHSMAAFEPVRKSKRVPKRRVLDGAFDGEDEDEEIRYLERLKISKFTSDHSFQHDDAGSEGNKKQKTSKVSKRVSYEEDEDFSLSRRSKEGRKKSRSERESQDMDYVEEEEAGSDVSESKRKKQRKESLDSLSDSRKEFSLTTRQRALQSGKDGSGGSNNSLIEFPNGLPPAPPRKQKGKLSEVDQQLKKAEAAQRRRMQVEKAARESEAEAIRKILGQDSSRKKREEKMQKKRDELAQEKAAKSMALAANTVRWVMGPTGTTVTFPEGVGLPSIFYSKPYSYPPPREKCAGPSCTNSYKYRDSKSNLPLCSLQCYRAVQQVVQQYFVKFGQS</sequence>
<feature type="compositionally biased region" description="Basic and acidic residues" evidence="1">
    <location>
        <begin position="336"/>
        <end position="351"/>
    </location>
</feature>
<gene>
    <name evidence="3" type="primary">Ino80b_5</name>
    <name evidence="3" type="ORF">g.64211</name>
</gene>
<feature type="compositionally biased region" description="Basic and acidic residues" evidence="1">
    <location>
        <begin position="275"/>
        <end position="290"/>
    </location>
</feature>
<dbReference type="InterPro" id="IPR006880">
    <property type="entry name" value="INO80B_C"/>
</dbReference>
<dbReference type="Pfam" id="PF04795">
    <property type="entry name" value="PAPA-1"/>
    <property type="match status" value="1"/>
</dbReference>
<feature type="compositionally biased region" description="Basic residues" evidence="1">
    <location>
        <begin position="16"/>
        <end position="26"/>
    </location>
</feature>
<evidence type="ECO:0000259" key="2">
    <source>
        <dbReference type="SMART" id="SM01406"/>
    </source>
</evidence>
<reference evidence="3" key="1">
    <citation type="submission" date="2015-07" db="EMBL/GenBank/DDBJ databases">
        <title>Transcriptome Assembly of Anthurium amnicola.</title>
        <authorList>
            <person name="Suzuki J."/>
        </authorList>
    </citation>
    <scope>NUCLEOTIDE SEQUENCE</scope>
</reference>
<evidence type="ECO:0000256" key="1">
    <source>
        <dbReference type="SAM" id="MobiDB-lite"/>
    </source>
</evidence>
<accession>A0A1D1XSA4</accession>